<sequence>MAGPEHKYIKDASFLRRGLTKKKTERREREEKIFAEREAEKIEEQGRREEKKRRGEDSREGERGQQRREDLGKQPEKERKREKTGGLKRTEPDESWSYFLFLLFPLIMLVVSVSNGKERLEGMYPKRFCPIRPSVCRPGERPRMVDVAGATFTSQLHVQHVQSGEGNRYSVLPRRAAN</sequence>
<evidence type="ECO:0000256" key="2">
    <source>
        <dbReference type="SAM" id="Phobius"/>
    </source>
</evidence>
<name>A0A9W9YGL3_9CNID</name>
<dbReference type="EMBL" id="MU827778">
    <property type="protein sequence ID" value="KAJ7340422.1"/>
    <property type="molecule type" value="Genomic_DNA"/>
</dbReference>
<dbReference type="Proteomes" id="UP001163046">
    <property type="component" value="Unassembled WGS sequence"/>
</dbReference>
<keyword evidence="2" id="KW-0472">Membrane</keyword>
<keyword evidence="2" id="KW-1133">Transmembrane helix</keyword>
<gene>
    <name evidence="3" type="ORF">OS493_003168</name>
</gene>
<feature type="region of interest" description="Disordered" evidence="1">
    <location>
        <begin position="19"/>
        <end position="89"/>
    </location>
</feature>
<accession>A0A9W9YGL3</accession>
<evidence type="ECO:0000313" key="4">
    <source>
        <dbReference type="Proteomes" id="UP001163046"/>
    </source>
</evidence>
<organism evidence="3 4">
    <name type="scientific">Desmophyllum pertusum</name>
    <dbReference type="NCBI Taxonomy" id="174260"/>
    <lineage>
        <taxon>Eukaryota</taxon>
        <taxon>Metazoa</taxon>
        <taxon>Cnidaria</taxon>
        <taxon>Anthozoa</taxon>
        <taxon>Hexacorallia</taxon>
        <taxon>Scleractinia</taxon>
        <taxon>Caryophylliina</taxon>
        <taxon>Caryophylliidae</taxon>
        <taxon>Desmophyllum</taxon>
    </lineage>
</organism>
<evidence type="ECO:0000313" key="3">
    <source>
        <dbReference type="EMBL" id="KAJ7340422.1"/>
    </source>
</evidence>
<protein>
    <submittedName>
        <fullName evidence="3">Uncharacterized protein</fullName>
    </submittedName>
</protein>
<feature type="compositionally biased region" description="Basic and acidic residues" evidence="1">
    <location>
        <begin position="25"/>
        <end position="89"/>
    </location>
</feature>
<feature type="transmembrane region" description="Helical" evidence="2">
    <location>
        <begin position="96"/>
        <end position="116"/>
    </location>
</feature>
<comment type="caution">
    <text evidence="3">The sequence shown here is derived from an EMBL/GenBank/DDBJ whole genome shotgun (WGS) entry which is preliminary data.</text>
</comment>
<keyword evidence="4" id="KW-1185">Reference proteome</keyword>
<proteinExistence type="predicted"/>
<reference evidence="3" key="1">
    <citation type="submission" date="2023-01" db="EMBL/GenBank/DDBJ databases">
        <title>Genome assembly of the deep-sea coral Lophelia pertusa.</title>
        <authorList>
            <person name="Herrera S."/>
            <person name="Cordes E."/>
        </authorList>
    </citation>
    <scope>NUCLEOTIDE SEQUENCE</scope>
    <source>
        <strain evidence="3">USNM1676648</strain>
        <tissue evidence="3">Polyp</tissue>
    </source>
</reference>
<evidence type="ECO:0000256" key="1">
    <source>
        <dbReference type="SAM" id="MobiDB-lite"/>
    </source>
</evidence>
<keyword evidence="2" id="KW-0812">Transmembrane</keyword>
<dbReference type="AlphaFoldDB" id="A0A9W9YGL3"/>